<feature type="transmembrane region" description="Helical" evidence="2">
    <location>
        <begin position="86"/>
        <end position="115"/>
    </location>
</feature>
<dbReference type="RefSeq" id="WP_157547061.1">
    <property type="nucleotide sequence ID" value="NZ_CBDRLI010000008.1"/>
</dbReference>
<dbReference type="GeneID" id="43327338"/>
<dbReference type="Proteomes" id="UP000182126">
    <property type="component" value="Chromosome I"/>
</dbReference>
<name>A0A1H1VJP4_9MICO</name>
<organism evidence="3 4">
    <name type="scientific">Microbacterium paraoxydans</name>
    <dbReference type="NCBI Taxonomy" id="199592"/>
    <lineage>
        <taxon>Bacteria</taxon>
        <taxon>Bacillati</taxon>
        <taxon>Actinomycetota</taxon>
        <taxon>Actinomycetes</taxon>
        <taxon>Micrococcales</taxon>
        <taxon>Microbacteriaceae</taxon>
        <taxon>Microbacterium</taxon>
    </lineage>
</organism>
<reference evidence="3 4" key="1">
    <citation type="submission" date="2016-10" db="EMBL/GenBank/DDBJ databases">
        <authorList>
            <person name="de Groot N.N."/>
        </authorList>
    </citation>
    <scope>NUCLEOTIDE SEQUENCE [LARGE SCALE GENOMIC DNA]</scope>
    <source>
        <strain evidence="3 4">DSM 15019</strain>
    </source>
</reference>
<evidence type="ECO:0000256" key="1">
    <source>
        <dbReference type="SAM" id="MobiDB-lite"/>
    </source>
</evidence>
<keyword evidence="2" id="KW-0472">Membrane</keyword>
<gene>
    <name evidence="3" type="ORF">SAMN04489809_2836</name>
</gene>
<proteinExistence type="predicted"/>
<keyword evidence="2" id="KW-0812">Transmembrane</keyword>
<accession>A0A1H1VJP4</accession>
<protein>
    <recommendedName>
        <fullName evidence="5">DUF4190 domain-containing protein</fullName>
    </recommendedName>
</protein>
<keyword evidence="2" id="KW-1133">Transmembrane helix</keyword>
<dbReference type="EMBL" id="LT629770">
    <property type="protein sequence ID" value="SDS85097.1"/>
    <property type="molecule type" value="Genomic_DNA"/>
</dbReference>
<evidence type="ECO:0008006" key="5">
    <source>
        <dbReference type="Google" id="ProtNLM"/>
    </source>
</evidence>
<evidence type="ECO:0000313" key="3">
    <source>
        <dbReference type="EMBL" id="SDS85097.1"/>
    </source>
</evidence>
<feature type="transmembrane region" description="Helical" evidence="2">
    <location>
        <begin position="49"/>
        <end position="74"/>
    </location>
</feature>
<sequence length="136" mass="13431">MTDTPPPDAPPPYNPPPPGGTPSPYPAASAPLPGTPYAQDVPTSPPGRVLSIIGLVLAFLLPPVGLILSIIAAVQLGKAKAPKGIAIAGIIVGAVLTIFAIIGIILLATVLAGVIGTCAELGPGVWDVGGVTYRCG</sequence>
<feature type="compositionally biased region" description="Pro residues" evidence="1">
    <location>
        <begin position="1"/>
        <end position="25"/>
    </location>
</feature>
<evidence type="ECO:0000313" key="4">
    <source>
        <dbReference type="Proteomes" id="UP000182126"/>
    </source>
</evidence>
<feature type="region of interest" description="Disordered" evidence="1">
    <location>
        <begin position="1"/>
        <end position="40"/>
    </location>
</feature>
<dbReference type="AlphaFoldDB" id="A0A1H1VJP4"/>
<evidence type="ECO:0000256" key="2">
    <source>
        <dbReference type="SAM" id="Phobius"/>
    </source>
</evidence>